<dbReference type="EMBL" id="CAMXCT010001100">
    <property type="protein sequence ID" value="CAI3986628.1"/>
    <property type="molecule type" value="Genomic_DNA"/>
</dbReference>
<name>A0A9P1FSD2_9DINO</name>
<evidence type="ECO:0000256" key="3">
    <source>
        <dbReference type="ARBA" id="ARBA00022837"/>
    </source>
</evidence>
<comment type="subcellular location">
    <subcellularLocation>
        <location evidence="1">Membrane</location>
        <topology evidence="1">Multi-pass membrane protein</topology>
    </subcellularLocation>
</comment>
<evidence type="ECO:0000259" key="8">
    <source>
        <dbReference type="PROSITE" id="PS50222"/>
    </source>
</evidence>
<dbReference type="SMART" id="SM00054">
    <property type="entry name" value="EFh"/>
    <property type="match status" value="2"/>
</dbReference>
<proteinExistence type="predicted"/>
<dbReference type="Pfam" id="PF00520">
    <property type="entry name" value="Ion_trans"/>
    <property type="match status" value="1"/>
</dbReference>
<reference evidence="10" key="2">
    <citation type="submission" date="2024-04" db="EMBL/GenBank/DDBJ databases">
        <authorList>
            <person name="Chen Y."/>
            <person name="Shah S."/>
            <person name="Dougan E. K."/>
            <person name="Thang M."/>
            <person name="Chan C."/>
        </authorList>
    </citation>
    <scope>NUCLEOTIDE SEQUENCE [LARGE SCALE GENOMIC DNA]</scope>
</reference>
<organism evidence="9">
    <name type="scientific">Cladocopium goreaui</name>
    <dbReference type="NCBI Taxonomy" id="2562237"/>
    <lineage>
        <taxon>Eukaryota</taxon>
        <taxon>Sar</taxon>
        <taxon>Alveolata</taxon>
        <taxon>Dinophyceae</taxon>
        <taxon>Suessiales</taxon>
        <taxon>Symbiodiniaceae</taxon>
        <taxon>Cladocopium</taxon>
    </lineage>
</organism>
<sequence length="559" mass="64372">MCRICCQLRRRFGSGASDVTAEQGDQSAEDGSSRLFGRGFFKRSNSIEDNGNPPKEDRKVRESEWQKALEIEGIEQEQRLWVEHSAFESFIGFMILLSTICTGLEIDLEDTTDPAMWLAITNIFCVAWISEMIAKLWVLRKRYFQDPLNYVDMALVVLSVFDAWIMPFIEVSSGNLILFRLLRLMRLLRLVKLLQVLRRFRNLWLMVQGLVESVSTLNWVILMLCLVMYSFAVCLRLAVDCNGAFSDWTDCEQFFGTIPKIMYSLVQVITLESWNMTIGRPLVEREPLLFVLLLLFIFLTTFGLLNIIVGVIVENTLNIAQSDQELQDRRMRRQMLHELEFLRQVFEEADFDCSGTLDKEEFVEICQRHEVKQALLRMEIPAEQPEELFDILDEDQLGQITFLQFHESVKKVRGNPTAFDMKNMMVSVSDIMRRQNRLQAQHDRTQQMVYAIFGKTPPARSSFTPGRLTAFDLEDATTMAMLQRKSGVLQRAAKLKRGGSMQSIDTNGTDFGIPATPESPGPSPISRKKLEDTNTSSFARDARFVSFCLMEKHRKNMEN</sequence>
<dbReference type="InterPro" id="IPR018247">
    <property type="entry name" value="EF_Hand_1_Ca_BS"/>
</dbReference>
<dbReference type="OrthoDB" id="438899at2759"/>
<dbReference type="InterPro" id="IPR002048">
    <property type="entry name" value="EF_hand_dom"/>
</dbReference>
<evidence type="ECO:0000256" key="2">
    <source>
        <dbReference type="ARBA" id="ARBA00022692"/>
    </source>
</evidence>
<keyword evidence="3" id="KW-0106">Calcium</keyword>
<comment type="caution">
    <text evidence="9">The sequence shown here is derived from an EMBL/GenBank/DDBJ whole genome shotgun (WGS) entry which is preliminary data.</text>
</comment>
<dbReference type="SUPFAM" id="SSF81324">
    <property type="entry name" value="Voltage-gated potassium channels"/>
    <property type="match status" value="1"/>
</dbReference>
<keyword evidence="12" id="KW-1185">Reference proteome</keyword>
<evidence type="ECO:0000256" key="5">
    <source>
        <dbReference type="ARBA" id="ARBA00023136"/>
    </source>
</evidence>
<keyword evidence="2 7" id="KW-0812">Transmembrane</keyword>
<dbReference type="Proteomes" id="UP001152797">
    <property type="component" value="Unassembled WGS sequence"/>
</dbReference>
<dbReference type="GO" id="GO:0001518">
    <property type="term" value="C:voltage-gated sodium channel complex"/>
    <property type="evidence" value="ECO:0007669"/>
    <property type="project" value="TreeGrafter"/>
</dbReference>
<dbReference type="InterPro" id="IPR005821">
    <property type="entry name" value="Ion_trans_dom"/>
</dbReference>
<feature type="domain" description="EF-hand" evidence="8">
    <location>
        <begin position="380"/>
        <end position="415"/>
    </location>
</feature>
<feature type="domain" description="EF-hand" evidence="8">
    <location>
        <begin position="337"/>
        <end position="372"/>
    </location>
</feature>
<feature type="transmembrane region" description="Helical" evidence="7">
    <location>
        <begin position="86"/>
        <end position="106"/>
    </location>
</feature>
<keyword evidence="5 7" id="KW-0472">Membrane</keyword>
<feature type="transmembrane region" description="Helical" evidence="7">
    <location>
        <begin position="118"/>
        <end position="138"/>
    </location>
</feature>
<dbReference type="InterPro" id="IPR011992">
    <property type="entry name" value="EF-hand-dom_pair"/>
</dbReference>
<dbReference type="AlphaFoldDB" id="A0A9P1FSD2"/>
<evidence type="ECO:0000313" key="11">
    <source>
        <dbReference type="EMBL" id="CAL4773940.1"/>
    </source>
</evidence>
<feature type="transmembrane region" description="Helical" evidence="7">
    <location>
        <begin position="288"/>
        <end position="313"/>
    </location>
</feature>
<dbReference type="InterPro" id="IPR027359">
    <property type="entry name" value="Volt_channel_dom_sf"/>
</dbReference>
<accession>A0A9P1FSD2</accession>
<feature type="transmembrane region" description="Helical" evidence="7">
    <location>
        <begin position="150"/>
        <end position="169"/>
    </location>
</feature>
<dbReference type="PROSITE" id="PS50222">
    <property type="entry name" value="EF_HAND_2"/>
    <property type="match status" value="2"/>
</dbReference>
<feature type="compositionally biased region" description="Polar residues" evidence="6">
    <location>
        <begin position="500"/>
        <end position="509"/>
    </location>
</feature>
<evidence type="ECO:0000313" key="12">
    <source>
        <dbReference type="Proteomes" id="UP001152797"/>
    </source>
</evidence>
<evidence type="ECO:0000256" key="4">
    <source>
        <dbReference type="ARBA" id="ARBA00022989"/>
    </source>
</evidence>
<dbReference type="Pfam" id="PF13499">
    <property type="entry name" value="EF-hand_7"/>
    <property type="match status" value="1"/>
</dbReference>
<dbReference type="EMBL" id="CAMXCT030001100">
    <property type="protein sequence ID" value="CAL4773940.1"/>
    <property type="molecule type" value="Genomic_DNA"/>
</dbReference>
<evidence type="ECO:0000256" key="6">
    <source>
        <dbReference type="SAM" id="MobiDB-lite"/>
    </source>
</evidence>
<reference evidence="9" key="1">
    <citation type="submission" date="2022-10" db="EMBL/GenBank/DDBJ databases">
        <authorList>
            <person name="Chen Y."/>
            <person name="Dougan E. K."/>
            <person name="Chan C."/>
            <person name="Rhodes N."/>
            <person name="Thang M."/>
        </authorList>
    </citation>
    <scope>NUCLEOTIDE SEQUENCE</scope>
</reference>
<dbReference type="Gene3D" id="1.10.238.10">
    <property type="entry name" value="EF-hand"/>
    <property type="match status" value="1"/>
</dbReference>
<gene>
    <name evidence="9" type="ORF">C1SCF055_LOCUS13970</name>
</gene>
<evidence type="ECO:0000256" key="1">
    <source>
        <dbReference type="ARBA" id="ARBA00004141"/>
    </source>
</evidence>
<dbReference type="GO" id="GO:0005248">
    <property type="term" value="F:voltage-gated sodium channel activity"/>
    <property type="evidence" value="ECO:0007669"/>
    <property type="project" value="TreeGrafter"/>
</dbReference>
<dbReference type="InterPro" id="IPR043203">
    <property type="entry name" value="VGCC_Ca_Na"/>
</dbReference>
<dbReference type="PANTHER" id="PTHR10037:SF62">
    <property type="entry name" value="SODIUM CHANNEL PROTEIN 60E"/>
    <property type="match status" value="1"/>
</dbReference>
<keyword evidence="4 7" id="KW-1133">Transmembrane helix</keyword>
<evidence type="ECO:0000313" key="9">
    <source>
        <dbReference type="EMBL" id="CAI3986628.1"/>
    </source>
</evidence>
<dbReference type="SUPFAM" id="SSF47473">
    <property type="entry name" value="EF-hand"/>
    <property type="match status" value="1"/>
</dbReference>
<dbReference type="Gene3D" id="1.20.120.350">
    <property type="entry name" value="Voltage-gated potassium channels. Chain C"/>
    <property type="match status" value="1"/>
</dbReference>
<evidence type="ECO:0000256" key="7">
    <source>
        <dbReference type="SAM" id="Phobius"/>
    </source>
</evidence>
<protein>
    <submittedName>
        <fullName evidence="11">Cation channel sperm-associated protein 1 (CatSper1)</fullName>
    </submittedName>
</protein>
<dbReference type="PROSITE" id="PS00018">
    <property type="entry name" value="EF_HAND_1"/>
    <property type="match status" value="1"/>
</dbReference>
<dbReference type="GO" id="GO:0005509">
    <property type="term" value="F:calcium ion binding"/>
    <property type="evidence" value="ECO:0007669"/>
    <property type="project" value="InterPro"/>
</dbReference>
<dbReference type="EMBL" id="CAMXCT020001100">
    <property type="protein sequence ID" value="CAL1140003.1"/>
    <property type="molecule type" value="Genomic_DNA"/>
</dbReference>
<evidence type="ECO:0000313" key="10">
    <source>
        <dbReference type="EMBL" id="CAL1140003.1"/>
    </source>
</evidence>
<dbReference type="Gene3D" id="1.10.287.70">
    <property type="match status" value="1"/>
</dbReference>
<feature type="transmembrane region" description="Helical" evidence="7">
    <location>
        <begin position="217"/>
        <end position="238"/>
    </location>
</feature>
<dbReference type="PANTHER" id="PTHR10037">
    <property type="entry name" value="VOLTAGE-GATED CATION CHANNEL CALCIUM AND SODIUM"/>
    <property type="match status" value="1"/>
</dbReference>
<feature type="region of interest" description="Disordered" evidence="6">
    <location>
        <begin position="497"/>
        <end position="534"/>
    </location>
</feature>